<protein>
    <submittedName>
        <fullName evidence="1">Uncharacterized protein</fullName>
    </submittedName>
</protein>
<reference evidence="1" key="1">
    <citation type="submission" date="2022-11" db="EMBL/GenBank/DDBJ databases">
        <title>Robbsia betulipollinis sp. nov., isolated from pollen of birch (Betula pendula).</title>
        <authorList>
            <person name="Shi H."/>
            <person name="Ambika Manirajan B."/>
            <person name="Ratering S."/>
            <person name="Geissler-Plaum R."/>
            <person name="Schnell S."/>
        </authorList>
    </citation>
    <scope>NUCLEOTIDE SEQUENCE</scope>
    <source>
        <strain evidence="1">Bb-Pol-6</strain>
    </source>
</reference>
<dbReference type="RefSeq" id="WP_267846785.1">
    <property type="nucleotide sequence ID" value="NZ_JAPMXC010000001.1"/>
</dbReference>
<accession>A0ABT3ZKL0</accession>
<comment type="caution">
    <text evidence="1">The sequence shown here is derived from an EMBL/GenBank/DDBJ whole genome shotgun (WGS) entry which is preliminary data.</text>
</comment>
<name>A0ABT3ZKL0_9BURK</name>
<evidence type="ECO:0000313" key="2">
    <source>
        <dbReference type="Proteomes" id="UP001082899"/>
    </source>
</evidence>
<organism evidence="1 2">
    <name type="scientific">Robbsia betulipollinis</name>
    <dbReference type="NCBI Taxonomy" id="2981849"/>
    <lineage>
        <taxon>Bacteria</taxon>
        <taxon>Pseudomonadati</taxon>
        <taxon>Pseudomonadota</taxon>
        <taxon>Betaproteobacteria</taxon>
        <taxon>Burkholderiales</taxon>
        <taxon>Burkholderiaceae</taxon>
        <taxon>Robbsia</taxon>
    </lineage>
</organism>
<dbReference type="EMBL" id="JAPMXC010000001">
    <property type="protein sequence ID" value="MCY0387073.1"/>
    <property type="molecule type" value="Genomic_DNA"/>
</dbReference>
<proteinExistence type="predicted"/>
<evidence type="ECO:0000313" key="1">
    <source>
        <dbReference type="EMBL" id="MCY0387073.1"/>
    </source>
</evidence>
<gene>
    <name evidence="1" type="ORF">OVY01_07460</name>
</gene>
<keyword evidence="2" id="KW-1185">Reference proteome</keyword>
<dbReference type="Proteomes" id="UP001082899">
    <property type="component" value="Unassembled WGS sequence"/>
</dbReference>
<sequence length="52" mass="5681">MSLVTDADVVGAVHQRQRIGATSRRTSARPADRCWTTSVGHARVVPDAYQMV</sequence>